<name>X6NWD8_RETFI</name>
<feature type="compositionally biased region" description="Polar residues" evidence="1">
    <location>
        <begin position="20"/>
        <end position="53"/>
    </location>
</feature>
<accession>X6NWD8</accession>
<sequence length="288" mass="32442">MICFCLTYHKDVDKVLAPQISSSSKVSPTQTTSKKATITHPSQPQHNKQSTSDEFVKLTDQEPIDRINSTNNMTTNDNRKGNDLSMKFNQLRGSPKKAHNKDNSSTSIAPNVQPTNMQADNIDLSLPKQSKEIFLPSLNRNNLPSAKLSEIEKQTDVSANKNAHNNEVAHQINNSTRYKKKYQRSAKPLLKSIGQNNGIDVPLSARNREVSKPNFRLQPSRSSIPNNGPLPPKTFGTFYRERAFGSAPSSQVVENDKVNNSRNLNTDNNTNKFVFCIFRKKIIYYEHL</sequence>
<dbReference type="Proteomes" id="UP000023152">
    <property type="component" value="Unassembled WGS sequence"/>
</dbReference>
<keyword evidence="3" id="KW-1185">Reference proteome</keyword>
<feature type="region of interest" description="Disordered" evidence="1">
    <location>
        <begin position="20"/>
        <end position="115"/>
    </location>
</feature>
<proteinExistence type="predicted"/>
<dbReference type="AlphaFoldDB" id="X6NWD8"/>
<dbReference type="EMBL" id="ASPP01005656">
    <property type="protein sequence ID" value="ETO30144.1"/>
    <property type="molecule type" value="Genomic_DNA"/>
</dbReference>
<evidence type="ECO:0000313" key="2">
    <source>
        <dbReference type="EMBL" id="ETO30144.1"/>
    </source>
</evidence>
<gene>
    <name evidence="2" type="ORF">RFI_06980</name>
</gene>
<reference evidence="2 3" key="1">
    <citation type="journal article" date="2013" name="Curr. Biol.">
        <title>The Genome of the Foraminiferan Reticulomyxa filosa.</title>
        <authorList>
            <person name="Glockner G."/>
            <person name="Hulsmann N."/>
            <person name="Schleicher M."/>
            <person name="Noegel A.A."/>
            <person name="Eichinger L."/>
            <person name="Gallinger C."/>
            <person name="Pawlowski J."/>
            <person name="Sierra R."/>
            <person name="Euteneuer U."/>
            <person name="Pillet L."/>
            <person name="Moustafa A."/>
            <person name="Platzer M."/>
            <person name="Groth M."/>
            <person name="Szafranski K."/>
            <person name="Schliwa M."/>
        </authorList>
    </citation>
    <scope>NUCLEOTIDE SEQUENCE [LARGE SCALE GENOMIC DNA]</scope>
</reference>
<evidence type="ECO:0000256" key="1">
    <source>
        <dbReference type="SAM" id="MobiDB-lite"/>
    </source>
</evidence>
<feature type="compositionally biased region" description="Basic and acidic residues" evidence="1">
    <location>
        <begin position="54"/>
        <end position="65"/>
    </location>
</feature>
<comment type="caution">
    <text evidence="2">The sequence shown here is derived from an EMBL/GenBank/DDBJ whole genome shotgun (WGS) entry which is preliminary data.</text>
</comment>
<evidence type="ECO:0000313" key="3">
    <source>
        <dbReference type="Proteomes" id="UP000023152"/>
    </source>
</evidence>
<feature type="compositionally biased region" description="Polar residues" evidence="1">
    <location>
        <begin position="67"/>
        <end position="76"/>
    </location>
</feature>
<organism evidence="2 3">
    <name type="scientific">Reticulomyxa filosa</name>
    <dbReference type="NCBI Taxonomy" id="46433"/>
    <lineage>
        <taxon>Eukaryota</taxon>
        <taxon>Sar</taxon>
        <taxon>Rhizaria</taxon>
        <taxon>Retaria</taxon>
        <taxon>Foraminifera</taxon>
        <taxon>Monothalamids</taxon>
        <taxon>Reticulomyxidae</taxon>
        <taxon>Reticulomyxa</taxon>
    </lineage>
</organism>
<protein>
    <submittedName>
        <fullName evidence="2">Uncharacterized protein</fullName>
    </submittedName>
</protein>
<feature type="compositionally biased region" description="Polar residues" evidence="1">
    <location>
        <begin position="103"/>
        <end position="115"/>
    </location>
</feature>